<accession>A0ABQ2GDU7</accession>
<dbReference type="RefSeq" id="WP_188973477.1">
    <property type="nucleotide sequence ID" value="NZ_BMOL01000018.1"/>
</dbReference>
<evidence type="ECO:0000313" key="2">
    <source>
        <dbReference type="Proteomes" id="UP000639973"/>
    </source>
</evidence>
<name>A0ABQ2GDU7_9DEIO</name>
<gene>
    <name evidence="1" type="ORF">GCM10010840_30450</name>
</gene>
<sequence length="54" mass="5678">MPREADALSAVLPGAARGCGVIPETDVRRVVGMLAAEARMFRAGRRGGRGLEPE</sequence>
<evidence type="ECO:0000313" key="1">
    <source>
        <dbReference type="EMBL" id="GGL90298.1"/>
    </source>
</evidence>
<proteinExistence type="predicted"/>
<dbReference type="Proteomes" id="UP000639973">
    <property type="component" value="Unassembled WGS sequence"/>
</dbReference>
<dbReference type="EMBL" id="BMOL01000018">
    <property type="protein sequence ID" value="GGL90298.1"/>
    <property type="molecule type" value="Genomic_DNA"/>
</dbReference>
<protein>
    <submittedName>
        <fullName evidence="1">Uncharacterized protein</fullName>
    </submittedName>
</protein>
<comment type="caution">
    <text evidence="1">The sequence shown here is derived from an EMBL/GenBank/DDBJ whole genome shotgun (WGS) entry which is preliminary data.</text>
</comment>
<organism evidence="1 2">
    <name type="scientific">Deinococcus aerolatus</name>
    <dbReference type="NCBI Taxonomy" id="522487"/>
    <lineage>
        <taxon>Bacteria</taxon>
        <taxon>Thermotogati</taxon>
        <taxon>Deinococcota</taxon>
        <taxon>Deinococci</taxon>
        <taxon>Deinococcales</taxon>
        <taxon>Deinococcaceae</taxon>
        <taxon>Deinococcus</taxon>
    </lineage>
</organism>
<keyword evidence="2" id="KW-1185">Reference proteome</keyword>
<reference evidence="2" key="1">
    <citation type="journal article" date="2019" name="Int. J. Syst. Evol. Microbiol.">
        <title>The Global Catalogue of Microorganisms (GCM) 10K type strain sequencing project: providing services to taxonomists for standard genome sequencing and annotation.</title>
        <authorList>
            <consortium name="The Broad Institute Genomics Platform"/>
            <consortium name="The Broad Institute Genome Sequencing Center for Infectious Disease"/>
            <person name="Wu L."/>
            <person name="Ma J."/>
        </authorList>
    </citation>
    <scope>NUCLEOTIDE SEQUENCE [LARGE SCALE GENOMIC DNA]</scope>
    <source>
        <strain evidence="2">JCM 15442</strain>
    </source>
</reference>